<name>A0A0B7F772_THACB</name>
<feature type="region of interest" description="Disordered" evidence="1">
    <location>
        <begin position="95"/>
        <end position="144"/>
    </location>
</feature>
<organism evidence="3 4">
    <name type="scientific">Thanatephorus cucumeris (strain AG1-IB / isolate 7/3/14)</name>
    <name type="common">Lettuce bottom rot fungus</name>
    <name type="synonym">Rhizoctonia solani</name>
    <dbReference type="NCBI Taxonomy" id="1108050"/>
    <lineage>
        <taxon>Eukaryota</taxon>
        <taxon>Fungi</taxon>
        <taxon>Dikarya</taxon>
        <taxon>Basidiomycota</taxon>
        <taxon>Agaricomycotina</taxon>
        <taxon>Agaricomycetes</taxon>
        <taxon>Cantharellales</taxon>
        <taxon>Ceratobasidiaceae</taxon>
        <taxon>Rhizoctonia</taxon>
        <taxon>Rhizoctonia solani AG-1</taxon>
    </lineage>
</organism>
<evidence type="ECO:0000256" key="1">
    <source>
        <dbReference type="SAM" id="MobiDB-lite"/>
    </source>
</evidence>
<dbReference type="AlphaFoldDB" id="A0A0B7F772"/>
<feature type="compositionally biased region" description="Low complexity" evidence="1">
    <location>
        <begin position="191"/>
        <end position="205"/>
    </location>
</feature>
<proteinExistence type="predicted"/>
<feature type="region of interest" description="Disordered" evidence="1">
    <location>
        <begin position="172"/>
        <end position="243"/>
    </location>
</feature>
<keyword evidence="2" id="KW-0472">Membrane</keyword>
<keyword evidence="2" id="KW-0812">Transmembrane</keyword>
<evidence type="ECO:0000256" key="2">
    <source>
        <dbReference type="SAM" id="Phobius"/>
    </source>
</evidence>
<dbReference type="OrthoDB" id="3257507at2759"/>
<feature type="compositionally biased region" description="Basic and acidic residues" evidence="1">
    <location>
        <begin position="181"/>
        <end position="190"/>
    </location>
</feature>
<reference evidence="3 4" key="1">
    <citation type="submission" date="2014-11" db="EMBL/GenBank/DDBJ databases">
        <authorList>
            <person name="Wibberg Daniel"/>
        </authorList>
    </citation>
    <scope>NUCLEOTIDE SEQUENCE [LARGE SCALE GENOMIC DNA]</scope>
    <source>
        <strain evidence="3">Rhizoctonia solani AG1-IB 7/3/14</strain>
    </source>
</reference>
<keyword evidence="4" id="KW-1185">Reference proteome</keyword>
<gene>
    <name evidence="3" type="ORF">RSOLAG1IB_11098</name>
</gene>
<feature type="compositionally biased region" description="Polar residues" evidence="1">
    <location>
        <begin position="219"/>
        <end position="237"/>
    </location>
</feature>
<dbReference type="Proteomes" id="UP000059188">
    <property type="component" value="Unassembled WGS sequence"/>
</dbReference>
<keyword evidence="2" id="KW-1133">Transmembrane helix</keyword>
<feature type="compositionally biased region" description="Polar residues" evidence="1">
    <location>
        <begin position="120"/>
        <end position="139"/>
    </location>
</feature>
<protein>
    <submittedName>
        <fullName evidence="3">Uncharacterized protein</fullName>
    </submittedName>
</protein>
<feature type="transmembrane region" description="Helical" evidence="2">
    <location>
        <begin position="39"/>
        <end position="61"/>
    </location>
</feature>
<evidence type="ECO:0000313" key="3">
    <source>
        <dbReference type="EMBL" id="CEL52754.1"/>
    </source>
</evidence>
<dbReference type="EMBL" id="LN679200">
    <property type="protein sequence ID" value="CEL52754.1"/>
    <property type="molecule type" value="Genomic_DNA"/>
</dbReference>
<evidence type="ECO:0000313" key="4">
    <source>
        <dbReference type="Proteomes" id="UP000059188"/>
    </source>
</evidence>
<sequence length="243" mass="26019">MPGTLLSLSGDMCSSQLCGDYQPNANSDLDMDAPTDKNAAWAGIAVVIVVIAVGAGVWYCIRRRRRARGGHDSVVTGTSRSTRFGSVKRRLGFWKRSRAEQPTSVESGIEQGTIDEPKQQQRSSLASNLKRSPTQNSQLGIPPVAKLSPRLKDAEAGQYPMLPLHHSQLQSTDTLTSLPPESHDASRNPRDSLISSHRSSGSSSRIDMPPPGLGPPIYQSDSSSTSALPLAHSASTSQPPPQN</sequence>
<accession>A0A0B7F772</accession>